<sequence>MHGHRARLLPQHGGEQQQHGDAGDEQGEPELAAVGAWSEDHRVRFLPGSRGGAGRRPNAKKEPRPRAWLLLPGLADSTSARGVVRRFGRRLLGVVVHRHAGAEQVAVAIDVVDAIDAGPELVLGHPGQREHRLLARVGPVPVAEEVGLGVRRVLERVVLGGPGAGLDLADLVANGDHRGDEALELAEVFRLGRLDHDRTRHREGHGRRVEAVVHQALGDVDLGDAGRRLDRADVEDALVRDAALAAGVEHRVVVLEALGEVVGVEDRHLGRLLEALAAHHRDVHPRDRQDAGRAEGRRRDRTLAQVGPAGAAGGLDHVVGHEGREVRRQADRPHARTAAAVRDAEGLVQVHVRDVGADRRRRGQADLGVEVGAVHVHLAAVLMNDCADLADRLLEHAVGGRVGDHQRGQVGGVLLGLGAQVGDVDVAVVVALDHHDLHAAHLRGRRVGAVGGLRDQADLAVGLAAAGVVARDRHQAGVLALGARVRLHADRREAGHRAQVVGQALDHLEVAGGLLARRERVNVGELRPGDGDHLAGRVQLHRARAERDHRVVEREVPVLQPLEVAQHLVLGVVRVEHRVGEHGVAAQQLRGQGAAGGRDAGVEHADVGGGAEAAEDRGDVVAGGGLIHREAERGAGDAAQVVAGFGCGAQDGGGARADLDLDGVEEGAVVQAEAGLAQAGGEHRGEAVDARGDGAQALRAVIHGVEAGEVGEQHLRGADVGVRLLAADVLFAGLQRHAQRGLAARVLGDADDAARHRAHVAFAGGEEGSVRAAEAHRHAEALRRTERDVGAHGAGALEQHQGHEVAGDRDHGAHGLELGDRRAEVDNLAARIRVLQQRAEAVVAAGLGGLAVDELVAEVVGAGAHHVDGLREAGLVDEEHVRLRLRHAARHRHRLGGGGGFVEQRGVGELQAGEVDHHLLVVEQGFEAALGDLGLVGRVGGVPARVLEHVAQHDRGDVGAVVALADQGLLHHVAAGDRLQAGERLVLGHRAGERQRRREADAGGHGLLDQGIDVGDADGRAHARDLAGVGAEVAVDEGVALLEAGERGGKQGVGHGQAWAISAS</sequence>
<accession>N6YLX8</accession>
<evidence type="ECO:0000256" key="1">
    <source>
        <dbReference type="SAM" id="MobiDB-lite"/>
    </source>
</evidence>
<name>N6YLX8_9RHOO</name>
<organism evidence="2 3">
    <name type="scientific">Thauera phenylacetica B4P</name>
    <dbReference type="NCBI Taxonomy" id="1234382"/>
    <lineage>
        <taxon>Bacteria</taxon>
        <taxon>Pseudomonadati</taxon>
        <taxon>Pseudomonadota</taxon>
        <taxon>Betaproteobacteria</taxon>
        <taxon>Rhodocyclales</taxon>
        <taxon>Zoogloeaceae</taxon>
        <taxon>Thauera</taxon>
    </lineage>
</organism>
<gene>
    <name evidence="2" type="ORF">C667_19580</name>
</gene>
<feature type="region of interest" description="Disordered" evidence="1">
    <location>
        <begin position="1"/>
        <end position="29"/>
    </location>
</feature>
<dbReference type="AlphaFoldDB" id="N6YLX8"/>
<dbReference type="Proteomes" id="UP000013047">
    <property type="component" value="Unassembled WGS sequence"/>
</dbReference>
<evidence type="ECO:0000313" key="2">
    <source>
        <dbReference type="EMBL" id="ENO95326.1"/>
    </source>
</evidence>
<evidence type="ECO:0000313" key="3">
    <source>
        <dbReference type="Proteomes" id="UP000013047"/>
    </source>
</evidence>
<proteinExistence type="predicted"/>
<comment type="caution">
    <text evidence="2">The sequence shown here is derived from an EMBL/GenBank/DDBJ whole genome shotgun (WGS) entry which is preliminary data.</text>
</comment>
<feature type="region of interest" description="Disordered" evidence="1">
    <location>
        <begin position="44"/>
        <end position="64"/>
    </location>
</feature>
<feature type="compositionally biased region" description="Basic and acidic residues" evidence="1">
    <location>
        <begin position="281"/>
        <end position="302"/>
    </location>
</feature>
<keyword evidence="3" id="KW-1185">Reference proteome</keyword>
<protein>
    <submittedName>
        <fullName evidence="2">Putative metal-dependent RNase</fullName>
    </submittedName>
</protein>
<feature type="region of interest" description="Disordered" evidence="1">
    <location>
        <begin position="586"/>
        <end position="615"/>
    </location>
</feature>
<dbReference type="EMBL" id="AMXF01000236">
    <property type="protein sequence ID" value="ENO95326.1"/>
    <property type="molecule type" value="Genomic_DNA"/>
</dbReference>
<reference evidence="2 3" key="1">
    <citation type="submission" date="2012-09" db="EMBL/GenBank/DDBJ databases">
        <title>Draft Genome Sequences of 6 Strains from Genus Thauera.</title>
        <authorList>
            <person name="Liu B."/>
            <person name="Shapleigh J.P."/>
            <person name="Frostegard A.H."/>
        </authorList>
    </citation>
    <scope>NUCLEOTIDE SEQUENCE [LARGE SCALE GENOMIC DNA]</scope>
    <source>
        <strain evidence="2 3">B4P</strain>
    </source>
</reference>
<feature type="region of interest" description="Disordered" evidence="1">
    <location>
        <begin position="281"/>
        <end position="317"/>
    </location>
</feature>